<dbReference type="EMBL" id="JAWWNJ010000050">
    <property type="protein sequence ID" value="KAK7016693.1"/>
    <property type="molecule type" value="Genomic_DNA"/>
</dbReference>
<feature type="compositionally biased region" description="Polar residues" evidence="2">
    <location>
        <begin position="586"/>
        <end position="603"/>
    </location>
</feature>
<sequence length="603" mass="66781">MSMKGKEVWMGSKRYLGESGTKECLLPTGLVCNSPLAKCNPSTFRLDRSIRHSSSAAGSTSTSSPISSDQYSVFRAFDDPAPAPLAAGSFSSDVALGTFNLRWENWHGFERWLGEEQRRKGIELSLVNTYLGEPEFSRKLRYVCSRAGTGGIKTHVKKFPERERKIPNKRTDCKCRLIVKQYPGVSVVLGDYRDQHDHSLGNANLPFTQIPRETREYIAGLLRLKVDPDHILRLVHRGVYDNDNLFEEDLDDGFVASRTEFIQGKFLHGKRNRRLDHLLYTLIADVAAYYALKQRRRDLGFEGPDLEVKKRKAIIKRSRCYQKKDIQQLSDVKFLVPSESNPSKTYEVDIDSYSCQCLDYPLICFCKHLCAVQTLSDDEHLLDDEDQSDDSPAENPDVLALSQDDNSDSYPEPTEPVNTPHQLPPLLSTPSSAVKSTLTSVAEKLERLAGRLRHRKKATIPPSLPVLEAAVDALLLETDSGGVLPSAQDLPPNISSGWKSTQRAMMPGIKTKRIPAGDPSYGAGASSGSKAIAKQKKAVTKKATQSTQPPSLPVPAAIPPVLSVPGNAPPFPTAYPSPLHYPLPQGHQSMYSFHHTATPQPPN</sequence>
<evidence type="ECO:0000313" key="4">
    <source>
        <dbReference type="EMBL" id="KAK7016693.1"/>
    </source>
</evidence>
<comment type="caution">
    <text evidence="4">The sequence shown here is derived from an EMBL/GenBank/DDBJ whole genome shotgun (WGS) entry which is preliminary data.</text>
</comment>
<protein>
    <recommendedName>
        <fullName evidence="3">SWIM-type domain-containing protein</fullName>
    </recommendedName>
</protein>
<feature type="domain" description="SWIM-type" evidence="3">
    <location>
        <begin position="346"/>
        <end position="377"/>
    </location>
</feature>
<keyword evidence="1" id="KW-0863">Zinc-finger</keyword>
<feature type="compositionally biased region" description="Pro residues" evidence="2">
    <location>
        <begin position="567"/>
        <end position="581"/>
    </location>
</feature>
<evidence type="ECO:0000256" key="1">
    <source>
        <dbReference type="PROSITE-ProRule" id="PRU00325"/>
    </source>
</evidence>
<organism evidence="4 5">
    <name type="scientific">Favolaschia claudopus</name>
    <dbReference type="NCBI Taxonomy" id="2862362"/>
    <lineage>
        <taxon>Eukaryota</taxon>
        <taxon>Fungi</taxon>
        <taxon>Dikarya</taxon>
        <taxon>Basidiomycota</taxon>
        <taxon>Agaricomycotina</taxon>
        <taxon>Agaricomycetes</taxon>
        <taxon>Agaricomycetidae</taxon>
        <taxon>Agaricales</taxon>
        <taxon>Marasmiineae</taxon>
        <taxon>Mycenaceae</taxon>
        <taxon>Favolaschia</taxon>
    </lineage>
</organism>
<keyword evidence="1" id="KW-0479">Metal-binding</keyword>
<gene>
    <name evidence="4" type="ORF">R3P38DRAFT_3361318</name>
</gene>
<feature type="compositionally biased region" description="Acidic residues" evidence="2">
    <location>
        <begin position="382"/>
        <end position="392"/>
    </location>
</feature>
<feature type="region of interest" description="Disordered" evidence="2">
    <location>
        <begin position="382"/>
        <end position="434"/>
    </location>
</feature>
<dbReference type="InterPro" id="IPR007527">
    <property type="entry name" value="Znf_SWIM"/>
</dbReference>
<name>A0AAW0AU49_9AGAR</name>
<keyword evidence="1" id="KW-0862">Zinc</keyword>
<reference evidence="4 5" key="1">
    <citation type="journal article" date="2024" name="J Genomics">
        <title>Draft genome sequencing and assembly of Favolaschia claudopus CIRM-BRFM 2984 isolated from oak limbs.</title>
        <authorList>
            <person name="Navarro D."/>
            <person name="Drula E."/>
            <person name="Chaduli D."/>
            <person name="Cazenave R."/>
            <person name="Ahrendt S."/>
            <person name="Wang J."/>
            <person name="Lipzen A."/>
            <person name="Daum C."/>
            <person name="Barry K."/>
            <person name="Grigoriev I.V."/>
            <person name="Favel A."/>
            <person name="Rosso M.N."/>
            <person name="Martin F."/>
        </authorList>
    </citation>
    <scope>NUCLEOTIDE SEQUENCE [LARGE SCALE GENOMIC DNA]</scope>
    <source>
        <strain evidence="4 5">CIRM-BRFM 2984</strain>
    </source>
</reference>
<dbReference type="PROSITE" id="PS50966">
    <property type="entry name" value="ZF_SWIM"/>
    <property type="match status" value="1"/>
</dbReference>
<feature type="compositionally biased region" description="Low complexity" evidence="2">
    <location>
        <begin position="516"/>
        <end position="532"/>
    </location>
</feature>
<evidence type="ECO:0000256" key="2">
    <source>
        <dbReference type="SAM" id="MobiDB-lite"/>
    </source>
</evidence>
<keyword evidence="5" id="KW-1185">Reference proteome</keyword>
<accession>A0AAW0AU49</accession>
<dbReference type="AlphaFoldDB" id="A0AAW0AU49"/>
<evidence type="ECO:0000313" key="5">
    <source>
        <dbReference type="Proteomes" id="UP001362999"/>
    </source>
</evidence>
<proteinExistence type="predicted"/>
<evidence type="ECO:0000259" key="3">
    <source>
        <dbReference type="PROSITE" id="PS50966"/>
    </source>
</evidence>
<dbReference type="GO" id="GO:0008270">
    <property type="term" value="F:zinc ion binding"/>
    <property type="evidence" value="ECO:0007669"/>
    <property type="project" value="UniProtKB-KW"/>
</dbReference>
<feature type="region of interest" description="Disordered" evidence="2">
    <location>
        <begin position="513"/>
        <end position="603"/>
    </location>
</feature>
<dbReference type="Proteomes" id="UP001362999">
    <property type="component" value="Unassembled WGS sequence"/>
</dbReference>